<dbReference type="SUPFAM" id="SSF50729">
    <property type="entry name" value="PH domain-like"/>
    <property type="match status" value="1"/>
</dbReference>
<organism evidence="3 4">
    <name type="scientific">Cyprinus carpio carpio</name>
    <dbReference type="NCBI Taxonomy" id="630221"/>
    <lineage>
        <taxon>Eukaryota</taxon>
        <taxon>Metazoa</taxon>
        <taxon>Chordata</taxon>
        <taxon>Craniata</taxon>
        <taxon>Vertebrata</taxon>
        <taxon>Euteleostomi</taxon>
        <taxon>Actinopterygii</taxon>
        <taxon>Neopterygii</taxon>
        <taxon>Teleostei</taxon>
        <taxon>Ostariophysi</taxon>
        <taxon>Cypriniformes</taxon>
        <taxon>Cyprinidae</taxon>
        <taxon>Cyprininae</taxon>
        <taxon>Cyprinus</taxon>
    </lineage>
</organism>
<dbReference type="Proteomes" id="UP001108240">
    <property type="component" value="Unplaced"/>
</dbReference>
<evidence type="ECO:0000256" key="1">
    <source>
        <dbReference type="SAM" id="MobiDB-lite"/>
    </source>
</evidence>
<evidence type="ECO:0000313" key="3">
    <source>
        <dbReference type="Ensembl" id="ENSCCRP00000127577.1"/>
    </source>
</evidence>
<dbReference type="GeneTree" id="ENSGT00390000005235"/>
<keyword evidence="4" id="KW-1185">Reference proteome</keyword>
<dbReference type="Gene3D" id="2.30.29.30">
    <property type="entry name" value="Pleckstrin-homology domain (PH domain)/Phosphotyrosine-binding domain (PTB)"/>
    <property type="match status" value="1"/>
</dbReference>
<protein>
    <submittedName>
        <fullName evidence="3">Pleckstrin homology domain containing, family J member 1</fullName>
    </submittedName>
</protein>
<feature type="region of interest" description="Disordered" evidence="1">
    <location>
        <begin position="14"/>
        <end position="50"/>
    </location>
</feature>
<reference evidence="3" key="2">
    <citation type="submission" date="2025-09" db="UniProtKB">
        <authorList>
            <consortium name="Ensembl"/>
        </authorList>
    </citation>
    <scope>IDENTIFICATION</scope>
</reference>
<dbReference type="Pfam" id="PF00169">
    <property type="entry name" value="PH"/>
    <property type="match status" value="1"/>
</dbReference>
<evidence type="ECO:0000259" key="2">
    <source>
        <dbReference type="PROSITE" id="PS50003"/>
    </source>
</evidence>
<feature type="domain" description="PH" evidence="2">
    <location>
        <begin position="1"/>
        <end position="126"/>
    </location>
</feature>
<name>A0A9J7Z5J9_CYPCA</name>
<dbReference type="Ensembl" id="ENSCCRT00000141617.1">
    <property type="protein sequence ID" value="ENSCCRP00000127577.1"/>
    <property type="gene ID" value="ENSCCRG00000040625.2"/>
</dbReference>
<proteinExistence type="predicted"/>
<dbReference type="InterPro" id="IPR011993">
    <property type="entry name" value="PH-like_dom_sf"/>
</dbReference>
<feature type="compositionally biased region" description="Basic and acidic residues" evidence="1">
    <location>
        <begin position="28"/>
        <end position="50"/>
    </location>
</feature>
<evidence type="ECO:0000313" key="4">
    <source>
        <dbReference type="Proteomes" id="UP001108240"/>
    </source>
</evidence>
<accession>A0A9J7Z5J9</accession>
<reference evidence="3" key="1">
    <citation type="submission" date="2025-08" db="UniProtKB">
        <authorList>
            <consortium name="Ensembl"/>
        </authorList>
    </citation>
    <scope>IDENTIFICATION</scope>
</reference>
<dbReference type="AlphaFoldDB" id="A0A9J7Z5J9"/>
<dbReference type="PROSITE" id="PS50003">
    <property type="entry name" value="PH_DOMAIN"/>
    <property type="match status" value="1"/>
</dbReference>
<dbReference type="InterPro" id="IPR001849">
    <property type="entry name" value="PH_domain"/>
</dbReference>
<sequence>MRFNEKELVFLSRQPPERAAELGMRGPKKGDGKRRPFHPDEATVNREKTRSLPLKSTTTVSFTMTVVIRNRMPIGALLLEQCRVEREDDQVFSIVFLDEAERKYLFECDSQEQCVEWIDAIVKASYEFMRKNLIYYRTEIHRLTGTDPLEQYGISDETRFQVNTGLPPAAT</sequence>